<name>A0A923ICZ4_9FIRM</name>
<feature type="domain" description="GGDEF" evidence="3">
    <location>
        <begin position="593"/>
        <end position="728"/>
    </location>
</feature>
<dbReference type="InterPro" id="IPR001633">
    <property type="entry name" value="EAL_dom"/>
</dbReference>
<feature type="transmembrane region" description="Helical" evidence="1">
    <location>
        <begin position="12"/>
        <end position="37"/>
    </location>
</feature>
<dbReference type="EMBL" id="JACONZ010000001">
    <property type="protein sequence ID" value="MBC5579902.1"/>
    <property type="molecule type" value="Genomic_DNA"/>
</dbReference>
<comment type="caution">
    <text evidence="4">The sequence shown here is derived from an EMBL/GenBank/DDBJ whole genome shotgun (WGS) entry which is preliminary data.</text>
</comment>
<evidence type="ECO:0000256" key="1">
    <source>
        <dbReference type="SAM" id="Phobius"/>
    </source>
</evidence>
<feature type="domain" description="EAL" evidence="2">
    <location>
        <begin position="737"/>
        <end position="984"/>
    </location>
</feature>
<gene>
    <name evidence="4" type="ORF">H8S23_00075</name>
</gene>
<dbReference type="Proteomes" id="UP000659630">
    <property type="component" value="Unassembled WGS sequence"/>
</dbReference>
<dbReference type="GO" id="GO:0071111">
    <property type="term" value="F:cyclic-guanylate-specific phosphodiesterase activity"/>
    <property type="evidence" value="ECO:0007669"/>
    <property type="project" value="InterPro"/>
</dbReference>
<reference evidence="4" key="1">
    <citation type="submission" date="2020-08" db="EMBL/GenBank/DDBJ databases">
        <title>Genome public.</title>
        <authorList>
            <person name="Liu C."/>
            <person name="Sun Q."/>
        </authorList>
    </citation>
    <scope>NUCLEOTIDE SEQUENCE</scope>
    <source>
        <strain evidence="4">BX8</strain>
    </source>
</reference>
<dbReference type="NCBIfam" id="TIGR00254">
    <property type="entry name" value="GGDEF"/>
    <property type="match status" value="1"/>
</dbReference>
<accession>A0A923ICZ4</accession>
<protein>
    <submittedName>
        <fullName evidence="4">EAL domain-containing protein</fullName>
    </submittedName>
</protein>
<dbReference type="SUPFAM" id="SSF55073">
    <property type="entry name" value="Nucleotide cyclase"/>
    <property type="match status" value="1"/>
</dbReference>
<evidence type="ECO:0000259" key="3">
    <source>
        <dbReference type="PROSITE" id="PS50887"/>
    </source>
</evidence>
<dbReference type="PANTHER" id="PTHR33121:SF15">
    <property type="entry name" value="BLUE LIGHT- AND TEMPERATURE-REGULATED ANTIREPRESSOR BLUF"/>
    <property type="match status" value="1"/>
</dbReference>
<dbReference type="CDD" id="cd01948">
    <property type="entry name" value="EAL"/>
    <property type="match status" value="1"/>
</dbReference>
<dbReference type="Pfam" id="PF00563">
    <property type="entry name" value="EAL"/>
    <property type="match status" value="1"/>
</dbReference>
<dbReference type="SMART" id="SM00052">
    <property type="entry name" value="EAL"/>
    <property type="match status" value="1"/>
</dbReference>
<dbReference type="InterPro" id="IPR000160">
    <property type="entry name" value="GGDEF_dom"/>
</dbReference>
<feature type="transmembrane region" description="Helical" evidence="1">
    <location>
        <begin position="379"/>
        <end position="400"/>
    </location>
</feature>
<evidence type="ECO:0000313" key="4">
    <source>
        <dbReference type="EMBL" id="MBC5579902.1"/>
    </source>
</evidence>
<dbReference type="SMART" id="SM00267">
    <property type="entry name" value="GGDEF"/>
    <property type="match status" value="1"/>
</dbReference>
<keyword evidence="1" id="KW-1133">Transmembrane helix</keyword>
<dbReference type="PROSITE" id="PS50887">
    <property type="entry name" value="GGDEF"/>
    <property type="match status" value="1"/>
</dbReference>
<dbReference type="SUPFAM" id="SSF141868">
    <property type="entry name" value="EAL domain-like"/>
    <property type="match status" value="1"/>
</dbReference>
<dbReference type="InterPro" id="IPR043128">
    <property type="entry name" value="Rev_trsase/Diguanyl_cyclase"/>
</dbReference>
<sequence>MKRAKASLFKKIVFPILLVMLFQAVLLYGTTILGGAVTQLEANAYDIFSEKVQGRKNDLQSEMLQRWSKIQEMLTGLQEDTESLLAERGGTLEELMADPDLSRRLLAEYTDELIYTLRKNSVTGVFVVLNAPVGEKYPGIYLRDTDPESNPSGYSDLQALCAPPAITQKLNVALDASWTSAFVFEGGEEEACNRFFFRPLRAAQQYPGMDAEDLAYWSPPFYLGNNRDYAGNQVIAYSVPLIGADGTVYGVAGVDISSDYLMKKLPGKELNSENKAGYLLGMTTDENTAEMTYRELLANGAALRGMIGDGEEVTVTAAAGASGFYRIAAGSGAGDSEVVACVREMRLYSSNTPFEGERWAVLGVVQKNDLLAFSSSFRLLLFAALVLSSVVGVIGIVFVARRATKRISVLAANLRSADPRQPIRLAGVGVAEIDQLSEAIVSLSSQVADNAQKMSRILDMAGIEIGVFEQDEEGPGFYYTDKLPGMLGIRPGEKFDRDILHRRLSALPCQAEQGEQNRYLFTLNAEDGVHWVRLQTVARGASTLGVLSDVTKEISEKQKLEHERDYDLLTGLFNRRAFQSRIEQMLTRPGEVGTAVLVMMDLDNLKYVNDTYGHDFGDGYIRAAARALRRSTPDKSLAARLSGDEFVAFLYGYESVDAAREACRGIEKELRRSILALPDGSRLPVRASAGLAFYPKDAAEYTPLLQYADFAMYQVKHTDKGQFTEFNIAAYNRDAYLLQCREELNLLIEKERLDYQFQPIVDAVNGGVFGYEALMRPATENIHSPAQLLELARSQSKLSQIERLTMFRALECAVAQGVVATGSRIFINSIPNQVLSDPDLARMEERFGCYLDRLVIELTEEERMDPEKTAKKQAFARKWGASLALDDFGVGYSGEGILVDLAPQFVKIDISLVQGIERDEDRQALLSNLVLYCKKRRIRLIGEGVETFAEMEYLIRAGVDYLQGYYLCRPAHTPPEGLPCKKEILEIRSRM</sequence>
<dbReference type="InterPro" id="IPR029787">
    <property type="entry name" value="Nucleotide_cyclase"/>
</dbReference>
<dbReference type="Gene3D" id="3.30.70.270">
    <property type="match status" value="1"/>
</dbReference>
<dbReference type="InterPro" id="IPR050706">
    <property type="entry name" value="Cyclic-di-GMP_PDE-like"/>
</dbReference>
<keyword evidence="1" id="KW-0472">Membrane</keyword>
<dbReference type="AlphaFoldDB" id="A0A923ICZ4"/>
<keyword evidence="1" id="KW-0812">Transmembrane</keyword>
<evidence type="ECO:0000313" key="5">
    <source>
        <dbReference type="Proteomes" id="UP000659630"/>
    </source>
</evidence>
<dbReference type="PANTHER" id="PTHR33121">
    <property type="entry name" value="CYCLIC DI-GMP PHOSPHODIESTERASE PDEF"/>
    <property type="match status" value="1"/>
</dbReference>
<evidence type="ECO:0000259" key="2">
    <source>
        <dbReference type="PROSITE" id="PS50883"/>
    </source>
</evidence>
<keyword evidence="5" id="KW-1185">Reference proteome</keyword>
<organism evidence="4 5">
    <name type="scientific">Anaerofilum hominis</name>
    <dbReference type="NCBI Taxonomy" id="2763016"/>
    <lineage>
        <taxon>Bacteria</taxon>
        <taxon>Bacillati</taxon>
        <taxon>Bacillota</taxon>
        <taxon>Clostridia</taxon>
        <taxon>Eubacteriales</taxon>
        <taxon>Oscillospiraceae</taxon>
        <taxon>Anaerofilum</taxon>
    </lineage>
</organism>
<dbReference type="PROSITE" id="PS50883">
    <property type="entry name" value="EAL"/>
    <property type="match status" value="1"/>
</dbReference>
<dbReference type="CDD" id="cd01949">
    <property type="entry name" value="GGDEF"/>
    <property type="match status" value="1"/>
</dbReference>
<proteinExistence type="predicted"/>
<dbReference type="Gene3D" id="3.20.20.450">
    <property type="entry name" value="EAL domain"/>
    <property type="match status" value="1"/>
</dbReference>
<dbReference type="RefSeq" id="WP_186886283.1">
    <property type="nucleotide sequence ID" value="NZ_JACONZ010000001.1"/>
</dbReference>
<dbReference type="Pfam" id="PF00990">
    <property type="entry name" value="GGDEF"/>
    <property type="match status" value="1"/>
</dbReference>
<dbReference type="InterPro" id="IPR035919">
    <property type="entry name" value="EAL_sf"/>
</dbReference>